<evidence type="ECO:0000256" key="4">
    <source>
        <dbReference type="ARBA" id="ARBA00023125"/>
    </source>
</evidence>
<dbReference type="InterPro" id="IPR015421">
    <property type="entry name" value="PyrdxlP-dep_Trfase_major"/>
</dbReference>
<evidence type="ECO:0000256" key="2">
    <source>
        <dbReference type="ARBA" id="ARBA00022898"/>
    </source>
</evidence>
<dbReference type="Pfam" id="PF00155">
    <property type="entry name" value="Aminotran_1_2"/>
    <property type="match status" value="1"/>
</dbReference>
<dbReference type="GO" id="GO:0003677">
    <property type="term" value="F:DNA binding"/>
    <property type="evidence" value="ECO:0007669"/>
    <property type="project" value="UniProtKB-KW"/>
</dbReference>
<dbReference type="InterPro" id="IPR051446">
    <property type="entry name" value="HTH_trans_reg/aminotransferase"/>
</dbReference>
<dbReference type="PROSITE" id="PS50949">
    <property type="entry name" value="HTH_GNTR"/>
    <property type="match status" value="1"/>
</dbReference>
<dbReference type="PANTHER" id="PTHR46577">
    <property type="entry name" value="HTH-TYPE TRANSCRIPTIONAL REGULATORY PROTEIN GABR"/>
    <property type="match status" value="1"/>
</dbReference>
<evidence type="ECO:0000256" key="5">
    <source>
        <dbReference type="ARBA" id="ARBA00023163"/>
    </source>
</evidence>
<dbReference type="Gene3D" id="1.10.10.10">
    <property type="entry name" value="Winged helix-like DNA-binding domain superfamily/Winged helix DNA-binding domain"/>
    <property type="match status" value="1"/>
</dbReference>
<accession>A0A8J7K0H7</accession>
<organism evidence="7 8">
    <name type="scientific">Pontibacterium sinense</name>
    <dbReference type="NCBI Taxonomy" id="2781979"/>
    <lineage>
        <taxon>Bacteria</taxon>
        <taxon>Pseudomonadati</taxon>
        <taxon>Pseudomonadota</taxon>
        <taxon>Gammaproteobacteria</taxon>
        <taxon>Oceanospirillales</taxon>
        <taxon>Oceanospirillaceae</taxon>
        <taxon>Pontibacterium</taxon>
    </lineage>
</organism>
<dbReference type="AlphaFoldDB" id="A0A8J7K0H7"/>
<comment type="similarity">
    <text evidence="1">In the C-terminal section; belongs to the class-I pyridoxal-phosphate-dependent aminotransferase family.</text>
</comment>
<dbReference type="CDD" id="cd07377">
    <property type="entry name" value="WHTH_GntR"/>
    <property type="match status" value="1"/>
</dbReference>
<evidence type="ECO:0000313" key="7">
    <source>
        <dbReference type="EMBL" id="MBE9399104.1"/>
    </source>
</evidence>
<dbReference type="Pfam" id="PF00392">
    <property type="entry name" value="GntR"/>
    <property type="match status" value="1"/>
</dbReference>
<dbReference type="InterPro" id="IPR036388">
    <property type="entry name" value="WH-like_DNA-bd_sf"/>
</dbReference>
<dbReference type="Gene3D" id="3.90.1150.10">
    <property type="entry name" value="Aspartate Aminotransferase, domain 1"/>
    <property type="match status" value="1"/>
</dbReference>
<dbReference type="Gene3D" id="3.40.640.10">
    <property type="entry name" value="Type I PLP-dependent aspartate aminotransferase-like (Major domain)"/>
    <property type="match status" value="1"/>
</dbReference>
<dbReference type="PANTHER" id="PTHR46577:SF2">
    <property type="entry name" value="TRANSCRIPTIONAL REGULATORY PROTEIN"/>
    <property type="match status" value="1"/>
</dbReference>
<keyword evidence="7" id="KW-0808">Transferase</keyword>
<feature type="domain" description="HTH gntR-type" evidence="6">
    <location>
        <begin position="1"/>
        <end position="69"/>
    </location>
</feature>
<dbReference type="GO" id="GO:0003700">
    <property type="term" value="F:DNA-binding transcription factor activity"/>
    <property type="evidence" value="ECO:0007669"/>
    <property type="project" value="InterPro"/>
</dbReference>
<keyword evidence="4" id="KW-0238">DNA-binding</keyword>
<name>A0A8J7K0H7_9GAMM</name>
<dbReference type="InterPro" id="IPR000524">
    <property type="entry name" value="Tscrpt_reg_HTH_GntR"/>
</dbReference>
<keyword evidence="2" id="KW-0663">Pyridoxal phosphate</keyword>
<dbReference type="EMBL" id="JADEYS010000022">
    <property type="protein sequence ID" value="MBE9399104.1"/>
    <property type="molecule type" value="Genomic_DNA"/>
</dbReference>
<dbReference type="GO" id="GO:0030170">
    <property type="term" value="F:pyridoxal phosphate binding"/>
    <property type="evidence" value="ECO:0007669"/>
    <property type="project" value="InterPro"/>
</dbReference>
<protein>
    <submittedName>
        <fullName evidence="7">PLP-dependent aminotransferase family protein</fullName>
    </submittedName>
</protein>
<reference evidence="7" key="1">
    <citation type="submission" date="2020-10" db="EMBL/GenBank/DDBJ databases">
        <title>Bacterium isolated from coastal waters sediment.</title>
        <authorList>
            <person name="Chen R.-J."/>
            <person name="Lu D.-C."/>
            <person name="Zhu K.-L."/>
            <person name="Du Z.-J."/>
        </authorList>
    </citation>
    <scope>NUCLEOTIDE SEQUENCE</scope>
    <source>
        <strain evidence="7">N1Y112</strain>
    </source>
</reference>
<dbReference type="SUPFAM" id="SSF53383">
    <property type="entry name" value="PLP-dependent transferases"/>
    <property type="match status" value="1"/>
</dbReference>
<sequence length="470" mass="52739">MKRYEQVTETLRAQIESYQLRPGEPLPSLRSLSEQLAVSKNTVIHAYQQLEAEGLIEPRPRQGFFVSHGQPLPEVSASPRPVQLGALALNIIRAASCSDLHPLGSADPDTRFPARAQLYKTLAKNARHRAHQQSKISHYQPPPGSDLLRSRLAHHISESAFACKPQEIIISNGTQEGISLSLRAIASPGDIIAVESPSFYGTLQCIEALGLKVVEIPTIPGEGINLCLLDKVLKEWPIKALLLNPNVNNPLGFQMHVGQQEKLMAITEPYQLPIIEDDVFGELNYQSHRHPPLKALDTNGRVVLCSSFSKSLDTDIRIGWVVPGKFYEEINYLKYVTTLASSGLTQDASAEFMAERRFARHLRRLKRTYRQRWDLIAEDMCRHMPREVSFSHPEGGYLSWLELPAGCDGDRIYQQALSEGIAITPGSLFSTRGEYRHCIRLNFSVYDGNPDLRRALIRVSELIRQDIGRL</sequence>
<dbReference type="InterPro" id="IPR015422">
    <property type="entry name" value="PyrdxlP-dep_Trfase_small"/>
</dbReference>
<keyword evidence="7" id="KW-0032">Aminotransferase</keyword>
<dbReference type="RefSeq" id="WP_193954799.1">
    <property type="nucleotide sequence ID" value="NZ_JADEYS010000022.1"/>
</dbReference>
<dbReference type="Proteomes" id="UP000640333">
    <property type="component" value="Unassembled WGS sequence"/>
</dbReference>
<dbReference type="InterPro" id="IPR036390">
    <property type="entry name" value="WH_DNA-bd_sf"/>
</dbReference>
<dbReference type="GO" id="GO:0008483">
    <property type="term" value="F:transaminase activity"/>
    <property type="evidence" value="ECO:0007669"/>
    <property type="project" value="UniProtKB-KW"/>
</dbReference>
<gene>
    <name evidence="7" type="ORF">IOQ59_17730</name>
</gene>
<dbReference type="InterPro" id="IPR004839">
    <property type="entry name" value="Aminotransferase_I/II_large"/>
</dbReference>
<evidence type="ECO:0000256" key="3">
    <source>
        <dbReference type="ARBA" id="ARBA00023015"/>
    </source>
</evidence>
<keyword evidence="8" id="KW-1185">Reference proteome</keyword>
<comment type="caution">
    <text evidence="7">The sequence shown here is derived from an EMBL/GenBank/DDBJ whole genome shotgun (WGS) entry which is preliminary data.</text>
</comment>
<proteinExistence type="inferred from homology"/>
<dbReference type="InterPro" id="IPR015424">
    <property type="entry name" value="PyrdxlP-dep_Trfase"/>
</dbReference>
<dbReference type="PRINTS" id="PR00035">
    <property type="entry name" value="HTHGNTR"/>
</dbReference>
<keyword evidence="3" id="KW-0805">Transcription regulation</keyword>
<dbReference type="SUPFAM" id="SSF46785">
    <property type="entry name" value="Winged helix' DNA-binding domain"/>
    <property type="match status" value="1"/>
</dbReference>
<evidence type="ECO:0000259" key="6">
    <source>
        <dbReference type="PROSITE" id="PS50949"/>
    </source>
</evidence>
<dbReference type="SMART" id="SM00345">
    <property type="entry name" value="HTH_GNTR"/>
    <property type="match status" value="1"/>
</dbReference>
<evidence type="ECO:0000313" key="8">
    <source>
        <dbReference type="Proteomes" id="UP000640333"/>
    </source>
</evidence>
<keyword evidence="5" id="KW-0804">Transcription</keyword>
<evidence type="ECO:0000256" key="1">
    <source>
        <dbReference type="ARBA" id="ARBA00005384"/>
    </source>
</evidence>
<dbReference type="CDD" id="cd00609">
    <property type="entry name" value="AAT_like"/>
    <property type="match status" value="1"/>
</dbReference>